<dbReference type="GO" id="GO:0004146">
    <property type="term" value="F:dihydrofolate reductase activity"/>
    <property type="evidence" value="ECO:0007669"/>
    <property type="project" value="UniProtKB-EC"/>
</dbReference>
<dbReference type="OrthoDB" id="414698at2759"/>
<dbReference type="SUPFAM" id="SSF53597">
    <property type="entry name" value="Dihydrofolate reductase-like"/>
    <property type="match status" value="1"/>
</dbReference>
<dbReference type="Pfam" id="PF00186">
    <property type="entry name" value="DHFR_1"/>
    <property type="match status" value="1"/>
</dbReference>
<dbReference type="GO" id="GO:0006730">
    <property type="term" value="P:one-carbon metabolic process"/>
    <property type="evidence" value="ECO:0007669"/>
    <property type="project" value="UniProtKB-KW"/>
</dbReference>
<dbReference type="InterPro" id="IPR017925">
    <property type="entry name" value="DHFR_CS"/>
</dbReference>
<dbReference type="UniPathway" id="UPA00077">
    <property type="reaction ID" value="UER00158"/>
</dbReference>
<evidence type="ECO:0000256" key="5">
    <source>
        <dbReference type="ARBA" id="ARBA00022857"/>
    </source>
</evidence>
<gene>
    <name evidence="9" type="ORF">HII31_02355</name>
</gene>
<dbReference type="CDD" id="cd00209">
    <property type="entry name" value="DHFR"/>
    <property type="match status" value="1"/>
</dbReference>
<comment type="similarity">
    <text evidence="7">Belongs to the dihydrofolate reductase family.</text>
</comment>
<feature type="domain" description="DHFR" evidence="8">
    <location>
        <begin position="10"/>
        <end position="232"/>
    </location>
</feature>
<name>A0A8H6VKZ9_9PEZI</name>
<keyword evidence="10" id="KW-1185">Reference proteome</keyword>
<dbReference type="EMBL" id="JABCIY010000027">
    <property type="protein sequence ID" value="KAF7196288.1"/>
    <property type="molecule type" value="Genomic_DNA"/>
</dbReference>
<evidence type="ECO:0000256" key="4">
    <source>
        <dbReference type="ARBA" id="ARBA00022563"/>
    </source>
</evidence>
<evidence type="ECO:0000313" key="10">
    <source>
        <dbReference type="Proteomes" id="UP000660729"/>
    </source>
</evidence>
<protein>
    <recommendedName>
        <fullName evidence="3">Dihydrofolate reductase</fullName>
        <ecNumber evidence="2">1.5.1.3</ecNumber>
    </recommendedName>
</protein>
<keyword evidence="6" id="KW-0560">Oxidoreductase</keyword>
<dbReference type="GO" id="GO:0046655">
    <property type="term" value="P:folic acid metabolic process"/>
    <property type="evidence" value="ECO:0007669"/>
    <property type="project" value="TreeGrafter"/>
</dbReference>
<dbReference type="PRINTS" id="PR00070">
    <property type="entry name" value="DHFR"/>
</dbReference>
<sequence length="233" mass="25376">MADMSLTQLPLTIIVAATAKNGIGKNNGLPWPMLKKDMAFFARITKRVPVPIATGSAQSDALKESILSGASRNVVIMGRKTWESIPPKRRPLADRTNIVISSQSRSQLQGVPDDVVVASDILSGLRSLEMSIRDGKALPAGRIFIIGGSSIYKSALELQQTNRVLLTRIGKEYECDTFFPTALDDAASKASAWQRADHAELVDFIGEDIEEGPQSQSAGDEEVTLDFQLYQRT</sequence>
<reference evidence="9" key="1">
    <citation type="submission" date="2020-04" db="EMBL/GenBank/DDBJ databases">
        <title>Draft genome resource of the tomato pathogen Pseudocercospora fuligena.</title>
        <authorList>
            <person name="Zaccaron A."/>
        </authorList>
    </citation>
    <scope>NUCLEOTIDE SEQUENCE</scope>
    <source>
        <strain evidence="9">PF001</strain>
    </source>
</reference>
<evidence type="ECO:0000259" key="8">
    <source>
        <dbReference type="PROSITE" id="PS51330"/>
    </source>
</evidence>
<dbReference type="InterPro" id="IPR001796">
    <property type="entry name" value="DHFR_dom"/>
</dbReference>
<evidence type="ECO:0000313" key="9">
    <source>
        <dbReference type="EMBL" id="KAF7196288.1"/>
    </source>
</evidence>
<comment type="pathway">
    <text evidence="1">Cofactor biosynthesis; tetrahydrofolate biosynthesis; 5,6,7,8-tetrahydrofolate from 7,8-dihydrofolate: step 1/1.</text>
</comment>
<dbReference type="PANTHER" id="PTHR48069:SF3">
    <property type="entry name" value="DIHYDROFOLATE REDUCTASE"/>
    <property type="match status" value="1"/>
</dbReference>
<keyword evidence="4" id="KW-0554">One-carbon metabolism</keyword>
<dbReference type="InterPro" id="IPR012259">
    <property type="entry name" value="DHFR"/>
</dbReference>
<evidence type="ECO:0000256" key="6">
    <source>
        <dbReference type="ARBA" id="ARBA00023002"/>
    </source>
</evidence>
<evidence type="ECO:0000256" key="2">
    <source>
        <dbReference type="ARBA" id="ARBA00012856"/>
    </source>
</evidence>
<evidence type="ECO:0000256" key="7">
    <source>
        <dbReference type="RuleBase" id="RU004474"/>
    </source>
</evidence>
<evidence type="ECO:0000256" key="1">
    <source>
        <dbReference type="ARBA" id="ARBA00004903"/>
    </source>
</evidence>
<comment type="caution">
    <text evidence="9">The sequence shown here is derived from an EMBL/GenBank/DDBJ whole genome shotgun (WGS) entry which is preliminary data.</text>
</comment>
<dbReference type="GO" id="GO:0046654">
    <property type="term" value="P:tetrahydrofolate biosynthetic process"/>
    <property type="evidence" value="ECO:0007669"/>
    <property type="project" value="UniProtKB-UniPathway"/>
</dbReference>
<dbReference type="GO" id="GO:0005739">
    <property type="term" value="C:mitochondrion"/>
    <property type="evidence" value="ECO:0007669"/>
    <property type="project" value="TreeGrafter"/>
</dbReference>
<evidence type="ECO:0000256" key="3">
    <source>
        <dbReference type="ARBA" id="ARBA00018886"/>
    </source>
</evidence>
<dbReference type="Proteomes" id="UP000660729">
    <property type="component" value="Unassembled WGS sequence"/>
</dbReference>
<dbReference type="PROSITE" id="PS00075">
    <property type="entry name" value="DHFR_1"/>
    <property type="match status" value="1"/>
</dbReference>
<dbReference type="Gene3D" id="3.40.430.10">
    <property type="entry name" value="Dihydrofolate Reductase, subunit A"/>
    <property type="match status" value="1"/>
</dbReference>
<keyword evidence="5" id="KW-0521">NADP</keyword>
<accession>A0A8H6VKZ9</accession>
<proteinExistence type="inferred from homology"/>
<organism evidence="9 10">
    <name type="scientific">Pseudocercospora fuligena</name>
    <dbReference type="NCBI Taxonomy" id="685502"/>
    <lineage>
        <taxon>Eukaryota</taxon>
        <taxon>Fungi</taxon>
        <taxon>Dikarya</taxon>
        <taxon>Ascomycota</taxon>
        <taxon>Pezizomycotina</taxon>
        <taxon>Dothideomycetes</taxon>
        <taxon>Dothideomycetidae</taxon>
        <taxon>Mycosphaerellales</taxon>
        <taxon>Mycosphaerellaceae</taxon>
        <taxon>Pseudocercospora</taxon>
    </lineage>
</organism>
<dbReference type="GO" id="GO:0046452">
    <property type="term" value="P:dihydrofolate metabolic process"/>
    <property type="evidence" value="ECO:0007669"/>
    <property type="project" value="TreeGrafter"/>
</dbReference>
<dbReference type="EC" id="1.5.1.3" evidence="2"/>
<dbReference type="GO" id="GO:0050661">
    <property type="term" value="F:NADP binding"/>
    <property type="evidence" value="ECO:0007669"/>
    <property type="project" value="InterPro"/>
</dbReference>
<dbReference type="AlphaFoldDB" id="A0A8H6VKZ9"/>
<dbReference type="PANTHER" id="PTHR48069">
    <property type="entry name" value="DIHYDROFOLATE REDUCTASE"/>
    <property type="match status" value="1"/>
</dbReference>
<dbReference type="InterPro" id="IPR024072">
    <property type="entry name" value="DHFR-like_dom_sf"/>
</dbReference>
<dbReference type="PROSITE" id="PS51330">
    <property type="entry name" value="DHFR_2"/>
    <property type="match status" value="1"/>
</dbReference>